<keyword evidence="2" id="KW-0732">Signal</keyword>
<feature type="region of interest" description="Disordered" evidence="1">
    <location>
        <begin position="59"/>
        <end position="78"/>
    </location>
</feature>
<dbReference type="Proteomes" id="UP000321685">
    <property type="component" value="Unassembled WGS sequence"/>
</dbReference>
<evidence type="ECO:0000313" key="4">
    <source>
        <dbReference type="Proteomes" id="UP000321685"/>
    </source>
</evidence>
<evidence type="ECO:0000256" key="1">
    <source>
        <dbReference type="SAM" id="MobiDB-lite"/>
    </source>
</evidence>
<dbReference type="AlphaFoldDB" id="A0A511DA89"/>
<evidence type="ECO:0000313" key="3">
    <source>
        <dbReference type="EMBL" id="GEL21729.1"/>
    </source>
</evidence>
<evidence type="ECO:0008006" key="5">
    <source>
        <dbReference type="Google" id="ProtNLM"/>
    </source>
</evidence>
<gene>
    <name evidence="3" type="ORF">PSU4_06830</name>
</gene>
<comment type="caution">
    <text evidence="3">The sequence shown here is derived from an EMBL/GenBank/DDBJ whole genome shotgun (WGS) entry which is preliminary data.</text>
</comment>
<name>A0A511DA89_9PSEU</name>
<organism evidence="3 4">
    <name type="scientific">Pseudonocardia sulfidoxydans NBRC 16205</name>
    <dbReference type="NCBI Taxonomy" id="1223511"/>
    <lineage>
        <taxon>Bacteria</taxon>
        <taxon>Bacillati</taxon>
        <taxon>Actinomycetota</taxon>
        <taxon>Actinomycetes</taxon>
        <taxon>Pseudonocardiales</taxon>
        <taxon>Pseudonocardiaceae</taxon>
        <taxon>Pseudonocardia</taxon>
    </lineage>
</organism>
<keyword evidence="4" id="KW-1185">Reference proteome</keyword>
<dbReference type="RefSeq" id="WP_147102463.1">
    <property type="nucleotide sequence ID" value="NZ_BJVJ01000004.1"/>
</dbReference>
<proteinExistence type="predicted"/>
<protein>
    <recommendedName>
        <fullName evidence="5">PknH-like extracellular domain-containing protein</fullName>
    </recommendedName>
</protein>
<accession>A0A511DA89</accession>
<sequence>MLASLTAGPSRRTLVVMKKLAAMATAAVALVAVAGCAQTTSGTAEPVARTVAATPVVPPPAAAAGEAPPASTGTPGIRDFEAAADGLRPFLLTEAEVGPGFTSIAEPKPDPSAPAVCGGQGVVARFPDAVRVGVAFESASVRVQEAVSVYPDQTTAQAAYDHSVAGLDCGQGSIGGKPVVVTPGEDLRVDVGGTQATGWRVGGEGFDILLISVHRDEVVMTFTWLTPEGGSPDLPDPLVVTRGAVQKLVG</sequence>
<feature type="compositionally biased region" description="Low complexity" evidence="1">
    <location>
        <begin position="62"/>
        <end position="75"/>
    </location>
</feature>
<feature type="signal peptide" evidence="2">
    <location>
        <begin position="1"/>
        <end position="34"/>
    </location>
</feature>
<dbReference type="OrthoDB" id="3572214at2"/>
<feature type="chain" id="PRO_5038407880" description="PknH-like extracellular domain-containing protein" evidence="2">
    <location>
        <begin position="35"/>
        <end position="250"/>
    </location>
</feature>
<reference evidence="3 4" key="1">
    <citation type="submission" date="2019-07" db="EMBL/GenBank/DDBJ databases">
        <title>Whole genome shotgun sequence of Pseudonocardia sulfidoxydans NBRC 16205.</title>
        <authorList>
            <person name="Hosoyama A."/>
            <person name="Uohara A."/>
            <person name="Ohji S."/>
            <person name="Ichikawa N."/>
        </authorList>
    </citation>
    <scope>NUCLEOTIDE SEQUENCE [LARGE SCALE GENOMIC DNA]</scope>
    <source>
        <strain evidence="3 4">NBRC 16205</strain>
    </source>
</reference>
<dbReference type="EMBL" id="BJVJ01000004">
    <property type="protein sequence ID" value="GEL21729.1"/>
    <property type="molecule type" value="Genomic_DNA"/>
</dbReference>
<evidence type="ECO:0000256" key="2">
    <source>
        <dbReference type="SAM" id="SignalP"/>
    </source>
</evidence>